<keyword evidence="2" id="KW-1185">Reference proteome</keyword>
<sequence>MIIRGTISQIRFESQQSWRGRVSARKEAYQEEAYQKYRFSRGILCKSTGPRIPDFCSVSAIGREILLLIRSELQILEIDNALISGVEWGEAERRLKANLQIGVMAFGFIAKAPFGLQLRFLNDNCSSRHSPSTRNL</sequence>
<comment type="caution">
    <text evidence="1">The sequence shown here is derived from an EMBL/GenBank/DDBJ whole genome shotgun (WGS) entry which is preliminary data.</text>
</comment>
<accession>A0ABD1Y1K9</accession>
<dbReference type="EMBL" id="JBHFFA010000006">
    <property type="protein sequence ID" value="KAL2620640.1"/>
    <property type="molecule type" value="Genomic_DNA"/>
</dbReference>
<gene>
    <name evidence="1" type="ORF">R1flu_000845</name>
</gene>
<dbReference type="AlphaFoldDB" id="A0ABD1Y1K9"/>
<name>A0ABD1Y1K9_9MARC</name>
<reference evidence="1 2" key="1">
    <citation type="submission" date="2024-09" db="EMBL/GenBank/DDBJ databases">
        <title>Chromosome-scale assembly of Riccia fluitans.</title>
        <authorList>
            <person name="Paukszto L."/>
            <person name="Sawicki J."/>
            <person name="Karawczyk K."/>
            <person name="Piernik-Szablinska J."/>
            <person name="Szczecinska M."/>
            <person name="Mazdziarz M."/>
        </authorList>
    </citation>
    <scope>NUCLEOTIDE SEQUENCE [LARGE SCALE GENOMIC DNA]</scope>
    <source>
        <strain evidence="1">Rf_01</strain>
        <tissue evidence="1">Aerial parts of the thallus</tissue>
    </source>
</reference>
<evidence type="ECO:0000313" key="1">
    <source>
        <dbReference type="EMBL" id="KAL2620640.1"/>
    </source>
</evidence>
<proteinExistence type="predicted"/>
<protein>
    <submittedName>
        <fullName evidence="1">Uncharacterized protein</fullName>
    </submittedName>
</protein>
<dbReference type="Proteomes" id="UP001605036">
    <property type="component" value="Unassembled WGS sequence"/>
</dbReference>
<organism evidence="1 2">
    <name type="scientific">Riccia fluitans</name>
    <dbReference type="NCBI Taxonomy" id="41844"/>
    <lineage>
        <taxon>Eukaryota</taxon>
        <taxon>Viridiplantae</taxon>
        <taxon>Streptophyta</taxon>
        <taxon>Embryophyta</taxon>
        <taxon>Marchantiophyta</taxon>
        <taxon>Marchantiopsida</taxon>
        <taxon>Marchantiidae</taxon>
        <taxon>Marchantiales</taxon>
        <taxon>Ricciaceae</taxon>
        <taxon>Riccia</taxon>
    </lineage>
</organism>
<evidence type="ECO:0000313" key="2">
    <source>
        <dbReference type="Proteomes" id="UP001605036"/>
    </source>
</evidence>